<name>A0A3G9J6E3_9BACL</name>
<dbReference type="PANTHER" id="PTHR43333:SF1">
    <property type="entry name" value="D-ISOMER SPECIFIC 2-HYDROXYACID DEHYDROGENASE NAD-BINDING DOMAIN-CONTAINING PROTEIN"/>
    <property type="match status" value="1"/>
</dbReference>
<organism evidence="7 8">
    <name type="scientific">Paenibacillus baekrokdamisoli</name>
    <dbReference type="NCBI Taxonomy" id="1712516"/>
    <lineage>
        <taxon>Bacteria</taxon>
        <taxon>Bacillati</taxon>
        <taxon>Bacillota</taxon>
        <taxon>Bacilli</taxon>
        <taxon>Bacillales</taxon>
        <taxon>Paenibacillaceae</taxon>
        <taxon>Paenibacillus</taxon>
    </lineage>
</organism>
<dbReference type="EMBL" id="AP019308">
    <property type="protein sequence ID" value="BBH21331.1"/>
    <property type="molecule type" value="Genomic_DNA"/>
</dbReference>
<reference evidence="7 8" key="1">
    <citation type="submission" date="2018-11" db="EMBL/GenBank/DDBJ databases">
        <title>Complete genome sequence of Paenibacillus baekrokdamisoli strain KCTC 33723.</title>
        <authorList>
            <person name="Kang S.W."/>
            <person name="Lee K.C."/>
            <person name="Kim K.K."/>
            <person name="Kim J.S."/>
            <person name="Kim D.S."/>
            <person name="Ko S.H."/>
            <person name="Yang S.H."/>
            <person name="Lee J.S."/>
        </authorList>
    </citation>
    <scope>NUCLEOTIDE SEQUENCE [LARGE SCALE GENOMIC DNA]</scope>
    <source>
        <strain evidence="7 8">KCTC 33723</strain>
    </source>
</reference>
<dbReference type="InterPro" id="IPR006140">
    <property type="entry name" value="D-isomer_DH_NAD-bd"/>
</dbReference>
<comment type="similarity">
    <text evidence="1 4">Belongs to the D-isomer specific 2-hydroxyacid dehydrogenase family.</text>
</comment>
<dbReference type="CDD" id="cd05300">
    <property type="entry name" value="2-Hacid_dh_1"/>
    <property type="match status" value="1"/>
</dbReference>
<dbReference type="Pfam" id="PF02826">
    <property type="entry name" value="2-Hacid_dh_C"/>
    <property type="match status" value="1"/>
</dbReference>
<dbReference type="InterPro" id="IPR036291">
    <property type="entry name" value="NAD(P)-bd_dom_sf"/>
</dbReference>
<dbReference type="OrthoDB" id="9805416at2"/>
<dbReference type="Proteomes" id="UP000275368">
    <property type="component" value="Chromosome"/>
</dbReference>
<evidence type="ECO:0000313" key="8">
    <source>
        <dbReference type="Proteomes" id="UP000275368"/>
    </source>
</evidence>
<keyword evidence="2 4" id="KW-0560">Oxidoreductase</keyword>
<protein>
    <submittedName>
        <fullName evidence="7">3-phosphoglycerate dehydrogenase</fullName>
    </submittedName>
</protein>
<dbReference type="GO" id="GO:0016616">
    <property type="term" value="F:oxidoreductase activity, acting on the CH-OH group of donors, NAD or NADP as acceptor"/>
    <property type="evidence" value="ECO:0007669"/>
    <property type="project" value="InterPro"/>
</dbReference>
<dbReference type="Gene3D" id="3.40.50.720">
    <property type="entry name" value="NAD(P)-binding Rossmann-like Domain"/>
    <property type="match status" value="2"/>
</dbReference>
<evidence type="ECO:0000256" key="4">
    <source>
        <dbReference type="RuleBase" id="RU003719"/>
    </source>
</evidence>
<sequence>MKKIVAARQLEPKHVLRIQEAASGWTFINGDNPETLQEHLLDAEIIIGWNKAVKKLLYGEELKLKWLQHFGAGVDHIPLEEIKRHGIYLTNASGVHPFPISETIFSMLLSFTRHLHLSIRNQQSRIWEGKDGMGEMHNRTIGILGVGAIGLETARIAKAFRMTVLGVRKSGQPAEGIDTMYTIDGLQEVLEKSDYIVNCLPSTKDTEHIIGKEQFAVMKPTAFYINIGRGKTTDTAALVEALEHHVIAGAGLDVFEKEPLPVDHPLWGLDNVIITPHTAGVTTAYDDRAMDIFMENLKAYISDGSPSVNLVDLKNEY</sequence>
<evidence type="ECO:0000313" key="7">
    <source>
        <dbReference type="EMBL" id="BBH21331.1"/>
    </source>
</evidence>
<dbReference type="FunFam" id="3.40.50.720:FF:000363">
    <property type="entry name" value="D-isomer specific 2-hydroxyacid dehydrogenase"/>
    <property type="match status" value="1"/>
</dbReference>
<feature type="domain" description="D-isomer specific 2-hydroxyacid dehydrogenase catalytic" evidence="5">
    <location>
        <begin position="10"/>
        <end position="306"/>
    </location>
</feature>
<evidence type="ECO:0000256" key="3">
    <source>
        <dbReference type="ARBA" id="ARBA00023027"/>
    </source>
</evidence>
<dbReference type="RefSeq" id="WP_125657670.1">
    <property type="nucleotide sequence ID" value="NZ_AP019308.1"/>
</dbReference>
<dbReference type="Pfam" id="PF00389">
    <property type="entry name" value="2-Hacid_dh"/>
    <property type="match status" value="1"/>
</dbReference>
<dbReference type="InterPro" id="IPR006139">
    <property type="entry name" value="D-isomer_2_OHA_DH_cat_dom"/>
</dbReference>
<dbReference type="SUPFAM" id="SSF52283">
    <property type="entry name" value="Formate/glycerate dehydrogenase catalytic domain-like"/>
    <property type="match status" value="1"/>
</dbReference>
<evidence type="ECO:0000259" key="5">
    <source>
        <dbReference type="Pfam" id="PF00389"/>
    </source>
</evidence>
<keyword evidence="8" id="KW-1185">Reference proteome</keyword>
<dbReference type="PANTHER" id="PTHR43333">
    <property type="entry name" value="2-HACID_DH_C DOMAIN-CONTAINING PROTEIN"/>
    <property type="match status" value="1"/>
</dbReference>
<evidence type="ECO:0000256" key="1">
    <source>
        <dbReference type="ARBA" id="ARBA00005854"/>
    </source>
</evidence>
<gene>
    <name evidence="7" type="ORF">Back11_26760</name>
</gene>
<keyword evidence="3" id="KW-0520">NAD</keyword>
<dbReference type="AlphaFoldDB" id="A0A3G9J6E3"/>
<evidence type="ECO:0000259" key="6">
    <source>
        <dbReference type="Pfam" id="PF02826"/>
    </source>
</evidence>
<dbReference type="KEGG" id="pbk:Back11_26760"/>
<dbReference type="SUPFAM" id="SSF51735">
    <property type="entry name" value="NAD(P)-binding Rossmann-fold domains"/>
    <property type="match status" value="1"/>
</dbReference>
<evidence type="ECO:0000256" key="2">
    <source>
        <dbReference type="ARBA" id="ARBA00023002"/>
    </source>
</evidence>
<dbReference type="GO" id="GO:0051287">
    <property type="term" value="F:NAD binding"/>
    <property type="evidence" value="ECO:0007669"/>
    <property type="project" value="InterPro"/>
</dbReference>
<proteinExistence type="inferred from homology"/>
<accession>A0A3G9J6E3</accession>
<feature type="domain" description="D-isomer specific 2-hydroxyacid dehydrogenase NAD-binding" evidence="6">
    <location>
        <begin position="105"/>
        <end position="279"/>
    </location>
</feature>